<feature type="compositionally biased region" description="Polar residues" evidence="3">
    <location>
        <begin position="1353"/>
        <end position="1379"/>
    </location>
</feature>
<feature type="region of interest" description="Disordered" evidence="3">
    <location>
        <begin position="1256"/>
        <end position="1296"/>
    </location>
</feature>
<feature type="region of interest" description="Disordered" evidence="3">
    <location>
        <begin position="1316"/>
        <end position="1402"/>
    </location>
</feature>
<evidence type="ECO:0000313" key="5">
    <source>
        <dbReference type="EMBL" id="CAL5133932.1"/>
    </source>
</evidence>
<evidence type="ECO:0000259" key="4">
    <source>
        <dbReference type="SMART" id="SM00322"/>
    </source>
</evidence>
<dbReference type="Pfam" id="PF00013">
    <property type="entry name" value="KH_1"/>
    <property type="match status" value="1"/>
</dbReference>
<dbReference type="PROSITE" id="PS50084">
    <property type="entry name" value="KH_TYPE_1"/>
    <property type="match status" value="2"/>
</dbReference>
<keyword evidence="2" id="KW-0694">RNA-binding</keyword>
<feature type="compositionally biased region" description="Polar residues" evidence="3">
    <location>
        <begin position="1089"/>
        <end position="1113"/>
    </location>
</feature>
<dbReference type="GO" id="GO:0003723">
    <property type="term" value="F:RNA binding"/>
    <property type="evidence" value="ECO:0007669"/>
    <property type="project" value="UniProtKB-UniRule"/>
</dbReference>
<dbReference type="InterPro" id="IPR036612">
    <property type="entry name" value="KH_dom_type_1_sf"/>
</dbReference>
<feature type="region of interest" description="Disordered" evidence="3">
    <location>
        <begin position="961"/>
        <end position="982"/>
    </location>
</feature>
<feature type="compositionally biased region" description="Polar residues" evidence="3">
    <location>
        <begin position="486"/>
        <end position="516"/>
    </location>
</feature>
<feature type="compositionally biased region" description="Polar residues" evidence="3">
    <location>
        <begin position="1272"/>
        <end position="1285"/>
    </location>
</feature>
<evidence type="ECO:0000313" key="6">
    <source>
        <dbReference type="Proteomes" id="UP001497525"/>
    </source>
</evidence>
<feature type="domain" description="K Homology" evidence="4">
    <location>
        <begin position="847"/>
        <end position="935"/>
    </location>
</feature>
<feature type="compositionally biased region" description="Polar residues" evidence="3">
    <location>
        <begin position="1886"/>
        <end position="1897"/>
    </location>
</feature>
<feature type="compositionally biased region" description="Basic and acidic residues" evidence="3">
    <location>
        <begin position="1121"/>
        <end position="1141"/>
    </location>
</feature>
<dbReference type="EMBL" id="CAXLJL010000168">
    <property type="protein sequence ID" value="CAL5133932.1"/>
    <property type="molecule type" value="Genomic_DNA"/>
</dbReference>
<sequence length="1926" mass="208220">MSANFIIPNNGLPQSVVPSQQPITAHRTRAISACSAPRIPICSQYHQPFSQQYRPVAAVDAPWAHPQAGVYVNGVGKLVNVYPGPGMSELDDTSVGQTGETYKYAQGMKLSDVSSQPGNHLYQPPIGTLPSLNPQVRFAVAPNRSQQSATNIPLPVGSLPTDSSPMIHPPSSQALGQAPSQSVFVHGLVGQQNVASLAAQSALSPSLYTGTSVNNAGVHNLGSYSTKQLSSVAIGNEGGSIPTQLSANGTSVAHPNYVHTLPMHQHSAVSHAQLFANSGIQPTAAHLTSSLPPGVVEFLPAVYTADPNANVQFSHQPTAMFGHYTASVPAAFDPTMEMAYTTRVRHNTWGGLESNTFPGNNPTKPTNQQPVDRPDEGSLLEGSRLLTARNLFNRSVVVSQQNNSNVSLMPCNASLSTRHQSAHRPGVIELPSSVALINNSSQESSERYVRTSVSSPSFQQSKTDACGDRPIQWGSAVSQWSNQAQTGFSAAPSDSNGILSDSNGNIRNASTFNPTTHCLGPRNSPRDQQRNNFRRIQDANTPNVAGRRNPTDFQTSRMVLNRDRNARQIENQFGKCGSGLHFDDHISHPSYGGGSIKIKANQSAAAHTLAPTNFPMVDFTRNPNINLSRADQHSKLDPFLWQNLAAAAAAAATVPLSVPNEVGADRFHRNRGHFISQFGWGTSEVNGYAKFSEYLHANSKLNNLRCILDACPTRILIGTTLVGAVIGRGGRTIQLITSKTGASIDFRPGSVAFSQFSVRGRSRSFLPRTSVLEKDKVVDSEQSSALSPAPTNANVQSNVTDSISRTNNSSLCQSQVVFLTGSREQCSAAVNEMLSVCFRESEHKGFSTPCLGLLVPQRIYDQLVMGRGRKYFGAICAATGARVSVTGSSDHAISNNRCAVNGDENADISLDRILVVRGELSSICAAEAYISEQVRFITAEMLVPPIVWPLLPHLPVRLFPSPPSSNKQSGEKSRSHSKQNDGPYDLQTVIKLLVPIASVFWPSSVCAKLMKHPSLSQTNLDTAQLLLHHGSRRYFTNHDHASDPSNASKDLNGTETEENEEVTKGPKNELEPDSRSQTDVNVPRVGEKGSNQVPTSSLKQVSDSEQKSSSIQVISEIPRTPSDRVRTQSQNDHTRDNENKLQESVPTTSDDGRPAEVSKDASYQKFSPKTPHAEVDPALAAMIQQAIITAVGPAAWLATNGMLFMRVSYNEAGVLIGTGGTRIRQIMQSTGAGLLVGKTPISGPYALNQALRHTPHASAENDDCESIGNAKPLTSSTNETTQSVRSDAPDDPEDCTAAHTILSDTVLVDTVTVAQSGGCRGECKGDSDVRPGTELKDLETTDHSVPPTDLEEPSNTSDLRRSQSQTPTESSHESVQQTKSPERPQPSRTPNDDLPKTVSSGSSLNAHRLVTLSGPLQSQLMAQWRIFQRIKLLRHKEAQQTDCNTVPTNDHNSNPSELQKLSSGHSAPTSTLCLASLLCLPYQFLCWLTSTDSGFSQFMSSLNSLSSPELDTSECGSPLSWLQSLATKLTKETLDGSSDPNLRVIHVLPEPRRRRRLLQQQLRRSGLTKKGQMARNGKPIMLPSTGLTNDGLDALWSDPNRVPVEIYADYEITQIVLGHLHRMLALWLYGQSLTNPKGLNLPQPPLVFLNMRGNNPKGAPFSSSLRPGEVYSTPMTNTSSVRTLGDWGNQWSLASGHSDFRQHQSYPPMALPVFPHSLAPAGPIDCSPAGRPFYCPNQPNLVRLPTDLETRGFGQPPGEWYSGTTNSFGRNQRTRAGNYSSKWQQSRLNTNGTQENGHMEPLARYPQNQPNPYGDQQFPVPSFGPFSGGLPNESILAAIAAVNPSLSSSYRRGVSFPPGGFQLNTGYSPPYLMNGASLLNRPGGISRQNTGQQQQNFRRPMGKSASQDCWTNQAADKFTDGLKDGE</sequence>
<feature type="compositionally biased region" description="Basic and acidic residues" evidence="3">
    <location>
        <begin position="1321"/>
        <end position="1342"/>
    </location>
</feature>
<feature type="region of interest" description="Disordered" evidence="3">
    <location>
        <begin position="1883"/>
        <end position="1926"/>
    </location>
</feature>
<dbReference type="PANTHER" id="PTHR10288">
    <property type="entry name" value="KH DOMAIN CONTAINING RNA BINDING PROTEIN"/>
    <property type="match status" value="1"/>
</dbReference>
<feature type="region of interest" description="Disordered" evidence="3">
    <location>
        <begin position="1789"/>
        <end position="1809"/>
    </location>
</feature>
<name>A0AAV2T8U8_CALDB</name>
<organism evidence="5 6">
    <name type="scientific">Calicophoron daubneyi</name>
    <name type="common">Rumen fluke</name>
    <name type="synonym">Paramphistomum daubneyi</name>
    <dbReference type="NCBI Taxonomy" id="300641"/>
    <lineage>
        <taxon>Eukaryota</taxon>
        <taxon>Metazoa</taxon>
        <taxon>Spiralia</taxon>
        <taxon>Lophotrochozoa</taxon>
        <taxon>Platyhelminthes</taxon>
        <taxon>Trematoda</taxon>
        <taxon>Digenea</taxon>
        <taxon>Plagiorchiida</taxon>
        <taxon>Pronocephalata</taxon>
        <taxon>Paramphistomoidea</taxon>
        <taxon>Paramphistomidae</taxon>
        <taxon>Calicophoron</taxon>
    </lineage>
</organism>
<dbReference type="InterPro" id="IPR004088">
    <property type="entry name" value="KH_dom_type_1"/>
</dbReference>
<dbReference type="Gene3D" id="3.30.1370.10">
    <property type="entry name" value="K Homology domain, type 1"/>
    <property type="match status" value="2"/>
</dbReference>
<feature type="compositionally biased region" description="Basic and acidic residues" evidence="3">
    <location>
        <begin position="1061"/>
        <end position="1076"/>
    </location>
</feature>
<feature type="compositionally biased region" description="Basic and acidic residues" evidence="3">
    <location>
        <begin position="1917"/>
        <end position="1926"/>
    </location>
</feature>
<feature type="compositionally biased region" description="Polar residues" evidence="3">
    <location>
        <begin position="1043"/>
        <end position="1053"/>
    </location>
</feature>
<protein>
    <recommendedName>
        <fullName evidence="4">K Homology domain-containing protein</fullName>
    </recommendedName>
</protein>
<feature type="region of interest" description="Disordered" evidence="3">
    <location>
        <begin position="350"/>
        <end position="377"/>
    </location>
</feature>
<comment type="caution">
    <text evidence="5">The sequence shown here is derived from an EMBL/GenBank/DDBJ whole genome shotgun (WGS) entry which is preliminary data.</text>
</comment>
<feature type="domain" description="K Homology" evidence="4">
    <location>
        <begin position="709"/>
        <end position="838"/>
    </location>
</feature>
<dbReference type="Proteomes" id="UP001497525">
    <property type="component" value="Unassembled WGS sequence"/>
</dbReference>
<feature type="compositionally biased region" description="Basic and acidic residues" evidence="3">
    <location>
        <begin position="1150"/>
        <end position="1159"/>
    </location>
</feature>
<proteinExistence type="predicted"/>
<keyword evidence="1" id="KW-0677">Repeat</keyword>
<reference evidence="5" key="1">
    <citation type="submission" date="2024-06" db="EMBL/GenBank/DDBJ databases">
        <authorList>
            <person name="Liu X."/>
            <person name="Lenzi L."/>
            <person name="Haldenby T S."/>
            <person name="Uol C."/>
        </authorList>
    </citation>
    <scope>NUCLEOTIDE SEQUENCE</scope>
</reference>
<evidence type="ECO:0000256" key="1">
    <source>
        <dbReference type="ARBA" id="ARBA00022737"/>
    </source>
</evidence>
<feature type="compositionally biased region" description="Polar residues" evidence="3">
    <location>
        <begin position="1904"/>
        <end position="1914"/>
    </location>
</feature>
<evidence type="ECO:0000256" key="2">
    <source>
        <dbReference type="PROSITE-ProRule" id="PRU00117"/>
    </source>
</evidence>
<dbReference type="InterPro" id="IPR004087">
    <property type="entry name" value="KH_dom"/>
</dbReference>
<feature type="region of interest" description="Disordered" evidence="3">
    <location>
        <begin position="486"/>
        <end position="529"/>
    </location>
</feature>
<feature type="region of interest" description="Disordered" evidence="3">
    <location>
        <begin position="1442"/>
        <end position="1465"/>
    </location>
</feature>
<gene>
    <name evidence="5" type="ORF">CDAUBV1_LOCUS7145</name>
</gene>
<evidence type="ECO:0000256" key="3">
    <source>
        <dbReference type="SAM" id="MobiDB-lite"/>
    </source>
</evidence>
<accession>A0AAV2T8U8</accession>
<dbReference type="SUPFAM" id="SSF54791">
    <property type="entry name" value="Eukaryotic type KH-domain (KH-domain type I)"/>
    <property type="match status" value="2"/>
</dbReference>
<feature type="domain" description="K Homology" evidence="4">
    <location>
        <begin position="1199"/>
        <end position="1431"/>
    </location>
</feature>
<feature type="region of interest" description="Disordered" evidence="3">
    <location>
        <begin position="1035"/>
        <end position="1171"/>
    </location>
</feature>
<feature type="compositionally biased region" description="Polar residues" evidence="3">
    <location>
        <begin position="353"/>
        <end position="370"/>
    </location>
</feature>
<dbReference type="SMART" id="SM00322">
    <property type="entry name" value="KH"/>
    <property type="match status" value="3"/>
</dbReference>